<reference evidence="2" key="1">
    <citation type="submission" date="2021-02" db="EMBL/GenBank/DDBJ databases">
        <authorList>
            <person name="Nowell W R."/>
        </authorList>
    </citation>
    <scope>NUCLEOTIDE SEQUENCE</scope>
</reference>
<evidence type="ECO:0000313" key="2">
    <source>
        <dbReference type="EMBL" id="CAF4865608.1"/>
    </source>
</evidence>
<evidence type="ECO:0000313" key="3">
    <source>
        <dbReference type="Proteomes" id="UP000676336"/>
    </source>
</evidence>
<dbReference type="AlphaFoldDB" id="A0A8S3C6A0"/>
<dbReference type="Proteomes" id="UP000676336">
    <property type="component" value="Unassembled WGS sequence"/>
</dbReference>
<gene>
    <name evidence="1" type="ORF">GIL414_LOCUS36499</name>
    <name evidence="2" type="ORF">SMN809_LOCUS50071</name>
</gene>
<dbReference type="EMBL" id="CAJOBJ010091049">
    <property type="protein sequence ID" value="CAF4542959.1"/>
    <property type="molecule type" value="Genomic_DNA"/>
</dbReference>
<dbReference type="Proteomes" id="UP000681720">
    <property type="component" value="Unassembled WGS sequence"/>
</dbReference>
<protein>
    <submittedName>
        <fullName evidence="2">Uncharacterized protein</fullName>
    </submittedName>
</protein>
<accession>A0A8S3C6A0</accession>
<sequence length="68" mass="7692">GQQTGPVPFRTLDRQVPDFRIVKNDENKNETCSNDRTCLIKWIIESDGGAPIVRSEVLYAKVISKTRS</sequence>
<feature type="non-terminal residue" evidence="2">
    <location>
        <position position="1"/>
    </location>
</feature>
<name>A0A8S3C6A0_9BILA</name>
<comment type="caution">
    <text evidence="2">The sequence shown here is derived from an EMBL/GenBank/DDBJ whole genome shotgun (WGS) entry which is preliminary data.</text>
</comment>
<dbReference type="EMBL" id="CAJOBI010164888">
    <property type="protein sequence ID" value="CAF4865608.1"/>
    <property type="molecule type" value="Genomic_DNA"/>
</dbReference>
<evidence type="ECO:0000313" key="1">
    <source>
        <dbReference type="EMBL" id="CAF4542959.1"/>
    </source>
</evidence>
<proteinExistence type="predicted"/>
<organism evidence="2 3">
    <name type="scientific">Rotaria magnacalcarata</name>
    <dbReference type="NCBI Taxonomy" id="392030"/>
    <lineage>
        <taxon>Eukaryota</taxon>
        <taxon>Metazoa</taxon>
        <taxon>Spiralia</taxon>
        <taxon>Gnathifera</taxon>
        <taxon>Rotifera</taxon>
        <taxon>Eurotatoria</taxon>
        <taxon>Bdelloidea</taxon>
        <taxon>Philodinida</taxon>
        <taxon>Philodinidae</taxon>
        <taxon>Rotaria</taxon>
    </lineage>
</organism>